<dbReference type="GO" id="GO:0016987">
    <property type="term" value="F:sigma factor activity"/>
    <property type="evidence" value="ECO:0007669"/>
    <property type="project" value="UniProtKB-KW"/>
</dbReference>
<dbReference type="InterPro" id="IPR039425">
    <property type="entry name" value="RNA_pol_sigma-70-like"/>
</dbReference>
<dbReference type="NCBIfam" id="TIGR02937">
    <property type="entry name" value="sigma70-ECF"/>
    <property type="match status" value="1"/>
</dbReference>
<dbReference type="InterPro" id="IPR013249">
    <property type="entry name" value="RNA_pol_sigma70_r4_t2"/>
</dbReference>
<dbReference type="Pfam" id="PF08281">
    <property type="entry name" value="Sigma70_r4_2"/>
    <property type="match status" value="1"/>
</dbReference>
<dbReference type="PANTHER" id="PTHR43133">
    <property type="entry name" value="RNA POLYMERASE ECF-TYPE SIGMA FACTO"/>
    <property type="match status" value="1"/>
</dbReference>
<evidence type="ECO:0000259" key="6">
    <source>
        <dbReference type="Pfam" id="PF08281"/>
    </source>
</evidence>
<name>A0A0S7Y5X1_UNCSA</name>
<dbReference type="GO" id="GO:0006352">
    <property type="term" value="P:DNA-templated transcription initiation"/>
    <property type="evidence" value="ECO:0007669"/>
    <property type="project" value="InterPro"/>
</dbReference>
<comment type="similarity">
    <text evidence="1">Belongs to the sigma-70 factor family. ECF subfamily.</text>
</comment>
<evidence type="ECO:0000313" key="7">
    <source>
        <dbReference type="EMBL" id="KPJ70130.1"/>
    </source>
</evidence>
<gene>
    <name evidence="7" type="ORF">AMJ44_00740</name>
</gene>
<proteinExistence type="inferred from homology"/>
<dbReference type="SUPFAM" id="SSF88659">
    <property type="entry name" value="Sigma3 and sigma4 domains of RNA polymerase sigma factors"/>
    <property type="match status" value="1"/>
</dbReference>
<dbReference type="AlphaFoldDB" id="A0A0S7Y5X1"/>
<protein>
    <recommendedName>
        <fullName evidence="6">RNA polymerase sigma factor 70 region 4 type 2 domain-containing protein</fullName>
    </recommendedName>
</protein>
<comment type="caution">
    <text evidence="7">The sequence shown here is derived from an EMBL/GenBank/DDBJ whole genome shotgun (WGS) entry which is preliminary data.</text>
</comment>
<evidence type="ECO:0000313" key="8">
    <source>
        <dbReference type="Proteomes" id="UP000051861"/>
    </source>
</evidence>
<feature type="domain" description="RNA polymerase sigma factor 70 region 4 type 2" evidence="6">
    <location>
        <begin position="165"/>
        <end position="215"/>
    </location>
</feature>
<evidence type="ECO:0000256" key="2">
    <source>
        <dbReference type="ARBA" id="ARBA00023015"/>
    </source>
</evidence>
<keyword evidence="5" id="KW-0804">Transcription</keyword>
<dbReference type="GO" id="GO:0003677">
    <property type="term" value="F:DNA binding"/>
    <property type="evidence" value="ECO:0007669"/>
    <property type="project" value="UniProtKB-KW"/>
</dbReference>
<dbReference type="InterPro" id="IPR013325">
    <property type="entry name" value="RNA_pol_sigma_r2"/>
</dbReference>
<evidence type="ECO:0000256" key="1">
    <source>
        <dbReference type="ARBA" id="ARBA00010641"/>
    </source>
</evidence>
<evidence type="ECO:0000256" key="3">
    <source>
        <dbReference type="ARBA" id="ARBA00023082"/>
    </source>
</evidence>
<dbReference type="InterPro" id="IPR036388">
    <property type="entry name" value="WH-like_DNA-bd_sf"/>
</dbReference>
<dbReference type="Gene3D" id="1.10.10.10">
    <property type="entry name" value="Winged helix-like DNA-binding domain superfamily/Winged helix DNA-binding domain"/>
    <property type="match status" value="1"/>
</dbReference>
<keyword evidence="4" id="KW-0238">DNA-binding</keyword>
<dbReference type="Gene3D" id="1.10.1740.10">
    <property type="match status" value="1"/>
</dbReference>
<sequence length="232" mass="26361">MVRKKNIIRGLQVSVAELLSRALQGENESLAELARQALHGSGRAQRALYKVFETRIGPVLRAMCGDPEDAKDLLHELCGKVTLQKELSRVPDPVRYLYRSAINEAISLFRKRTRRSEIRNEKKVDIVQELHNGIEVEFTSQVEFCTSGVRSPESIAITAENKEHIERVLAIIPKKLSTAVRLRYLEDRSFREIAEMLGEPEGTVKQHCYNGLKAMNIRFRTDLGASSTEDMR</sequence>
<accession>A0A0S7Y5X1</accession>
<reference evidence="7 8" key="1">
    <citation type="journal article" date="2015" name="Microbiome">
        <title>Genomic resolution of linkages in carbon, nitrogen, and sulfur cycling among widespread estuary sediment bacteria.</title>
        <authorList>
            <person name="Baker B.J."/>
            <person name="Lazar C.S."/>
            <person name="Teske A.P."/>
            <person name="Dick G.J."/>
        </authorList>
    </citation>
    <scope>NUCLEOTIDE SEQUENCE [LARGE SCALE GENOMIC DNA]</scope>
    <source>
        <strain evidence="7">DG_54_3</strain>
    </source>
</reference>
<evidence type="ECO:0000256" key="4">
    <source>
        <dbReference type="ARBA" id="ARBA00023125"/>
    </source>
</evidence>
<dbReference type="Proteomes" id="UP000051861">
    <property type="component" value="Unassembled WGS sequence"/>
</dbReference>
<keyword evidence="3" id="KW-0731">Sigma factor</keyword>
<dbReference type="InterPro" id="IPR014284">
    <property type="entry name" value="RNA_pol_sigma-70_dom"/>
</dbReference>
<dbReference type="EMBL" id="LIZX01000006">
    <property type="protein sequence ID" value="KPJ70130.1"/>
    <property type="molecule type" value="Genomic_DNA"/>
</dbReference>
<dbReference type="InterPro" id="IPR013324">
    <property type="entry name" value="RNA_pol_sigma_r3/r4-like"/>
</dbReference>
<keyword evidence="2" id="KW-0805">Transcription regulation</keyword>
<evidence type="ECO:0000256" key="5">
    <source>
        <dbReference type="ARBA" id="ARBA00023163"/>
    </source>
</evidence>
<dbReference type="SUPFAM" id="SSF88946">
    <property type="entry name" value="Sigma2 domain of RNA polymerase sigma factors"/>
    <property type="match status" value="1"/>
</dbReference>
<dbReference type="PANTHER" id="PTHR43133:SF8">
    <property type="entry name" value="RNA POLYMERASE SIGMA FACTOR HI_1459-RELATED"/>
    <property type="match status" value="1"/>
</dbReference>
<organism evidence="7 8">
    <name type="scientific">candidate division WOR-1 bacterium DG_54_3</name>
    <dbReference type="NCBI Taxonomy" id="1703775"/>
    <lineage>
        <taxon>Bacteria</taxon>
        <taxon>Bacillati</taxon>
        <taxon>Saganbacteria</taxon>
    </lineage>
</organism>